<evidence type="ECO:0000256" key="4">
    <source>
        <dbReference type="SAM" id="MobiDB-lite"/>
    </source>
</evidence>
<dbReference type="PANTHER" id="PTHR31580">
    <property type="entry name" value="FILAMENT-LIKE PLANT PROTEIN 4"/>
    <property type="match status" value="1"/>
</dbReference>
<feature type="compositionally biased region" description="Basic and acidic residues" evidence="4">
    <location>
        <begin position="12"/>
        <end position="33"/>
    </location>
</feature>
<name>A0AAV1DQQ4_OLDCO</name>
<gene>
    <name evidence="5" type="ORF">OLC1_LOCUS17908</name>
</gene>
<feature type="region of interest" description="Disordered" evidence="4">
    <location>
        <begin position="884"/>
        <end position="916"/>
    </location>
</feature>
<dbReference type="InterPro" id="IPR008587">
    <property type="entry name" value="FPP_plant"/>
</dbReference>
<sequence length="1083" mass="121652">MDHKSSWPWKKKPTEKTIIADDKSNLSSTKDENETLVDPKAQLERDLKLLNEKLSSALAECMHKDDFAKKQAKIAQEAIAGWEKTETEALSLKQELDKALQQVVSSEERLVRLDAALKECMQQLRFVREEQEKRIHDAVMKTSKEYENSRISLDQKLAEARRRVSRLESEKNQLSKALLTKEKVIEELRNLRAQTEADLGSLITRVESTEKENASLKYEVRVLEKELEIRNEEREFNRRTADVAHKLHLESAKKIANLEAECQRLRVLVRKRLPGPGALAKMKNEVEMLGKGQSERRRRNSSPSSIEPADFSADEAPDTPIRKINFLTEQLCLLEEENRNLQEALNKRMNELQNSAAMQRKEASSLSLVGHLVDNGTQQQYKNSSAINGKEMSLASISDMGSDDKASCADSWTSALISDQEQLKNGKAVQTPISRSVGSSDISLMDDFVEMEKLAVVSAKSPYGIKDYVAENDATLNPLKMQASENVAGVATSDLYKIPVPNLPNGLKRVPIDHAPSSFESLLKMVLQQSQVLQLKPVEVLDEIKAALQQSVCPDSQQHDIKESMGNDIAVSAEKHKSEVSLQKGVKEDISDKEVSINIYRPKKISPKLQPNMGKSIHKIVELIAGITIPPLDDCNAHMSSRKDDTFLQYESAENPTGYVERVFQWKASELSSTLKRFVQSCHDLLNGKSDLESFTEQLASTLEWIMNHCFSLQDVSSMKDAIRNYLDWDDSRSESEIDSVTVNPISESNKLTFQKEEIFSFTLSSLSNVCNSDSVVKEVGPSAKEEIATVKSESPSNVSAKHDVEERCQSEVLKSEPHNFEQQESHKAVDSLQMEADIIEHMKEKATHPYEKHQRLNEYLDTQLSMPNNELKESGDKMSVVNELDSKEHSRQQLGQTSHDMPLPQQSMNSKGCSDDVMDNKKELRTDWEIVAASEKLAECQETILNLGKQLKALASPHEAALFDKVISSPAHETLVATLTTPEKIRPRTSLLDKMLAEDETESKDFDSQKTEVHMLDAKSYPAAFAPNKTTEVLETISSPNRVISPPKDETATGYMAIIPSKKRRNGGLLKKLLRMRKTGGC</sequence>
<keyword evidence="2 3" id="KW-0175">Coiled coil</keyword>
<evidence type="ECO:0000313" key="6">
    <source>
        <dbReference type="Proteomes" id="UP001161247"/>
    </source>
</evidence>
<protein>
    <submittedName>
        <fullName evidence="5">OLC1v1010174C1</fullName>
    </submittedName>
</protein>
<feature type="coiled-coil region" evidence="3">
    <location>
        <begin position="327"/>
        <end position="362"/>
    </location>
</feature>
<accession>A0AAV1DQQ4</accession>
<reference evidence="5" key="1">
    <citation type="submission" date="2023-03" db="EMBL/GenBank/DDBJ databases">
        <authorList>
            <person name="Julca I."/>
        </authorList>
    </citation>
    <scope>NUCLEOTIDE SEQUENCE</scope>
</reference>
<organism evidence="5 6">
    <name type="scientific">Oldenlandia corymbosa var. corymbosa</name>
    <dbReference type="NCBI Taxonomy" id="529605"/>
    <lineage>
        <taxon>Eukaryota</taxon>
        <taxon>Viridiplantae</taxon>
        <taxon>Streptophyta</taxon>
        <taxon>Embryophyta</taxon>
        <taxon>Tracheophyta</taxon>
        <taxon>Spermatophyta</taxon>
        <taxon>Magnoliopsida</taxon>
        <taxon>eudicotyledons</taxon>
        <taxon>Gunneridae</taxon>
        <taxon>Pentapetalae</taxon>
        <taxon>asterids</taxon>
        <taxon>lamiids</taxon>
        <taxon>Gentianales</taxon>
        <taxon>Rubiaceae</taxon>
        <taxon>Rubioideae</taxon>
        <taxon>Spermacoceae</taxon>
        <taxon>Hedyotis-Oldenlandia complex</taxon>
        <taxon>Oldenlandia</taxon>
    </lineage>
</organism>
<evidence type="ECO:0000256" key="1">
    <source>
        <dbReference type="ARBA" id="ARBA00005921"/>
    </source>
</evidence>
<proteinExistence type="inferred from homology"/>
<keyword evidence="6" id="KW-1185">Reference proteome</keyword>
<feature type="compositionally biased region" description="Polar residues" evidence="4">
    <location>
        <begin position="893"/>
        <end position="913"/>
    </location>
</feature>
<comment type="similarity">
    <text evidence="1">Belongs to the FPP family.</text>
</comment>
<feature type="region of interest" description="Disordered" evidence="4">
    <location>
        <begin position="288"/>
        <end position="317"/>
    </location>
</feature>
<dbReference type="AlphaFoldDB" id="A0AAV1DQQ4"/>
<feature type="region of interest" description="Disordered" evidence="4">
    <location>
        <begin position="1"/>
        <end position="38"/>
    </location>
</feature>
<dbReference type="PANTHER" id="PTHR31580:SF22">
    <property type="entry name" value="FILAMENT-LIKE PLANT PROTEIN 7"/>
    <property type="match status" value="1"/>
</dbReference>
<evidence type="ECO:0000313" key="5">
    <source>
        <dbReference type="EMBL" id="CAI9110195.1"/>
    </source>
</evidence>
<dbReference type="Proteomes" id="UP001161247">
    <property type="component" value="Chromosome 6"/>
</dbReference>
<evidence type="ECO:0000256" key="3">
    <source>
        <dbReference type="SAM" id="Coils"/>
    </source>
</evidence>
<dbReference type="Pfam" id="PF05911">
    <property type="entry name" value="FPP"/>
    <property type="match status" value="1"/>
</dbReference>
<feature type="coiled-coil region" evidence="3">
    <location>
        <begin position="40"/>
        <end position="233"/>
    </location>
</feature>
<dbReference type="EMBL" id="OX459123">
    <property type="protein sequence ID" value="CAI9110195.1"/>
    <property type="molecule type" value="Genomic_DNA"/>
</dbReference>
<evidence type="ECO:0000256" key="2">
    <source>
        <dbReference type="ARBA" id="ARBA00023054"/>
    </source>
</evidence>